<dbReference type="InterPro" id="IPR029000">
    <property type="entry name" value="Cyclophilin-like_dom_sf"/>
</dbReference>
<accession>A0A8D2JFP8</accession>
<dbReference type="PROSITE" id="PS50072">
    <property type="entry name" value="CSA_PPIASE_2"/>
    <property type="match status" value="1"/>
</dbReference>
<feature type="domain" description="PPIase cyclophilin-type" evidence="1">
    <location>
        <begin position="5"/>
        <end position="63"/>
    </location>
</feature>
<dbReference type="SUPFAM" id="SSF50891">
    <property type="entry name" value="Cyclophilin-like"/>
    <property type="match status" value="1"/>
</dbReference>
<evidence type="ECO:0000313" key="2">
    <source>
        <dbReference type="Ensembl" id="ENSVKKP00000010993.1"/>
    </source>
</evidence>
<protein>
    <recommendedName>
        <fullName evidence="1">PPIase cyclophilin-type domain-containing protein</fullName>
    </recommendedName>
</protein>
<dbReference type="AlphaFoldDB" id="A0A8D2JFP8"/>
<dbReference type="GO" id="GO:0003755">
    <property type="term" value="F:peptidyl-prolyl cis-trans isomerase activity"/>
    <property type="evidence" value="ECO:0007669"/>
    <property type="project" value="InterPro"/>
</dbReference>
<proteinExistence type="predicted"/>
<dbReference type="Proteomes" id="UP000694545">
    <property type="component" value="Unplaced"/>
</dbReference>
<organism evidence="2 3">
    <name type="scientific">Varanus komodoensis</name>
    <name type="common">Komodo dragon</name>
    <dbReference type="NCBI Taxonomy" id="61221"/>
    <lineage>
        <taxon>Eukaryota</taxon>
        <taxon>Metazoa</taxon>
        <taxon>Chordata</taxon>
        <taxon>Craniata</taxon>
        <taxon>Vertebrata</taxon>
        <taxon>Euteleostomi</taxon>
        <taxon>Lepidosauria</taxon>
        <taxon>Squamata</taxon>
        <taxon>Bifurcata</taxon>
        <taxon>Unidentata</taxon>
        <taxon>Episquamata</taxon>
        <taxon>Toxicofera</taxon>
        <taxon>Anguimorpha</taxon>
        <taxon>Paleoanguimorpha</taxon>
        <taxon>Varanoidea</taxon>
        <taxon>Varanidae</taxon>
        <taxon>Varanus</taxon>
    </lineage>
</organism>
<keyword evidence="3" id="KW-1185">Reference proteome</keyword>
<dbReference type="Ensembl" id="ENSVKKT00000011256.1">
    <property type="protein sequence ID" value="ENSVKKP00000010993.1"/>
    <property type="gene ID" value="ENSVKKG00000007712.1"/>
</dbReference>
<evidence type="ECO:0000313" key="3">
    <source>
        <dbReference type="Proteomes" id="UP000694545"/>
    </source>
</evidence>
<reference evidence="2" key="2">
    <citation type="submission" date="2025-09" db="UniProtKB">
        <authorList>
            <consortium name="Ensembl"/>
        </authorList>
    </citation>
    <scope>IDENTIFICATION</scope>
</reference>
<dbReference type="InterPro" id="IPR002130">
    <property type="entry name" value="Cyclophilin-type_PPIase_dom"/>
</dbReference>
<reference evidence="2" key="1">
    <citation type="submission" date="2025-08" db="UniProtKB">
        <authorList>
            <consortium name="Ensembl"/>
        </authorList>
    </citation>
    <scope>IDENTIFICATION</scope>
</reference>
<evidence type="ECO:0000259" key="1">
    <source>
        <dbReference type="PROSITE" id="PS50072"/>
    </source>
</evidence>
<name>A0A8D2JFP8_VARKO</name>
<sequence length="63" mass="7075">MAIPFSDLCADSEHLRHVTLELFLDKVPQTTGNFQALSPREEDFGHNGSCFHQNHLSMFWGGG</sequence>
<dbReference type="Gene3D" id="2.40.100.10">
    <property type="entry name" value="Cyclophilin-like"/>
    <property type="match status" value="1"/>
</dbReference>